<evidence type="ECO:0000259" key="3">
    <source>
        <dbReference type="Pfam" id="PF17408"/>
    </source>
</evidence>
<dbReference type="Pfam" id="PF17408">
    <property type="entry name" value="MCD_N"/>
    <property type="match status" value="1"/>
</dbReference>
<dbReference type="Gene3D" id="3.40.630.150">
    <property type="entry name" value="Malonyl-CoA decarboxylase, catalytic domain"/>
    <property type="match status" value="1"/>
</dbReference>
<evidence type="ECO:0000313" key="4">
    <source>
        <dbReference type="EMBL" id="SER65456.1"/>
    </source>
</evidence>
<dbReference type="GO" id="GO:0006633">
    <property type="term" value="P:fatty acid biosynthetic process"/>
    <property type="evidence" value="ECO:0007669"/>
    <property type="project" value="InterPro"/>
</dbReference>
<feature type="domain" description="Malonyl-CoA decarboxylase N-terminal" evidence="3">
    <location>
        <begin position="83"/>
        <end position="171"/>
    </location>
</feature>
<dbReference type="InterPro" id="IPR038917">
    <property type="entry name" value="Malonyl_CoA_deC"/>
</dbReference>
<dbReference type="GO" id="GO:0050080">
    <property type="term" value="F:malonyl-CoA decarboxylase activity"/>
    <property type="evidence" value="ECO:0007669"/>
    <property type="project" value="InterPro"/>
</dbReference>
<dbReference type="OrthoDB" id="5292736at2"/>
<dbReference type="PANTHER" id="PTHR28641:SF1">
    <property type="entry name" value="MALONYL-COA DECARBOXYLASE, MITOCHONDRIAL"/>
    <property type="match status" value="1"/>
</dbReference>
<reference evidence="5" key="1">
    <citation type="submission" date="2016-10" db="EMBL/GenBank/DDBJ databases">
        <authorList>
            <person name="Varghese N."/>
            <person name="Submissions S."/>
        </authorList>
    </citation>
    <scope>NUCLEOTIDE SEQUENCE [LARGE SCALE GENOMIC DNA]</scope>
    <source>
        <strain evidence="5">CGMCC 4.6825</strain>
    </source>
</reference>
<gene>
    <name evidence="4" type="ORF">SAMN05421870_103194</name>
</gene>
<accession>A0A1H9QYB0</accession>
<feature type="region of interest" description="Disordered" evidence="1">
    <location>
        <begin position="437"/>
        <end position="470"/>
    </location>
</feature>
<evidence type="ECO:0000313" key="5">
    <source>
        <dbReference type="Proteomes" id="UP000182841"/>
    </source>
</evidence>
<dbReference type="Gene3D" id="1.20.140.90">
    <property type="entry name" value="Malonyl-CoA decarboxylase, oligemerization domain"/>
    <property type="match status" value="1"/>
</dbReference>
<dbReference type="InterPro" id="IPR042303">
    <property type="entry name" value="Malonyl_CoA_deC_C_sf"/>
</dbReference>
<keyword evidence="5" id="KW-1185">Reference proteome</keyword>
<dbReference type="Pfam" id="PF05292">
    <property type="entry name" value="MCD"/>
    <property type="match status" value="1"/>
</dbReference>
<dbReference type="InterPro" id="IPR035372">
    <property type="entry name" value="MCD_N"/>
</dbReference>
<protein>
    <submittedName>
        <fullName evidence="4">Malonyl-CoA decarboxylase</fullName>
    </submittedName>
</protein>
<dbReference type="Proteomes" id="UP000182841">
    <property type="component" value="Unassembled WGS sequence"/>
</dbReference>
<dbReference type="InterPro" id="IPR007956">
    <property type="entry name" value="Malonyl_CoA_deC_C"/>
</dbReference>
<feature type="domain" description="Malonyl-CoA decarboxylase C-terminal" evidence="2">
    <location>
        <begin position="174"/>
        <end position="415"/>
    </location>
</feature>
<organism evidence="4 5">
    <name type="scientific">Streptomyces qinglanensis</name>
    <dbReference type="NCBI Taxonomy" id="943816"/>
    <lineage>
        <taxon>Bacteria</taxon>
        <taxon>Bacillati</taxon>
        <taxon>Actinomycetota</taxon>
        <taxon>Actinomycetes</taxon>
        <taxon>Kitasatosporales</taxon>
        <taxon>Streptomycetaceae</taxon>
        <taxon>Streptomyces</taxon>
    </lineage>
</organism>
<name>A0A1H9QYB0_9ACTN</name>
<evidence type="ECO:0000256" key="1">
    <source>
        <dbReference type="SAM" id="MobiDB-lite"/>
    </source>
</evidence>
<proteinExistence type="predicted"/>
<dbReference type="PANTHER" id="PTHR28641">
    <property type="match status" value="1"/>
</dbReference>
<dbReference type="EMBL" id="FOGO01000003">
    <property type="protein sequence ID" value="SER65456.1"/>
    <property type="molecule type" value="Genomic_DNA"/>
</dbReference>
<dbReference type="AlphaFoldDB" id="A0A1H9QYB0"/>
<dbReference type="InterPro" id="IPR038351">
    <property type="entry name" value="MCD_N_sf"/>
</dbReference>
<evidence type="ECO:0000259" key="2">
    <source>
        <dbReference type="Pfam" id="PF05292"/>
    </source>
</evidence>
<feature type="region of interest" description="Disordered" evidence="1">
    <location>
        <begin position="1"/>
        <end position="30"/>
    </location>
</feature>
<dbReference type="RefSeq" id="WP_074999464.1">
    <property type="nucleotide sequence ID" value="NZ_FOGO01000003.1"/>
</dbReference>
<sequence length="470" mass="52394">MEPQDGRLLTGQFRNSGSPPDSTPAAGDLRHRPLDRLSAACEVLMGHAGEASMRTVAAAALAAYGELDDHGKRAFFTRVTSAYDASPDRIRTAFRRWEAARSRGSRGAEELVQLFDEVEPPRQLLLRRMNHAPGATLALVGMRADLRRLMRSDPRLRPLDHDFHHLLTSWFNRGFLRMSEVGWEAPEELHQYLLRGEKVHPMASRAELRRRLQPEDRRVYAFFHPATGDVPLIFVEVALVRGMPDSIAPLLEPGPVLDPAQADTAALYSINNALDGLAGVSFGSFLIKQVIEDVGEQLPQLRQFATLSPVPGFRRWLTERARREGGLRTLLAELEAAERQRDTAAAGSARTRSRLLPVLARYIAVERHEDGRPLDPVARFHLGNGAAAWQANWPANEAPEAWQQSFGAMVNYRYEPEHVERRHEEFVRHRTVALGGPLRAALPHHDRPPAAGTGTTDDRPAKRGSAHPRG</sequence>